<feature type="chain" id="PRO_5025034989" evidence="1">
    <location>
        <begin position="20"/>
        <end position="142"/>
    </location>
</feature>
<dbReference type="AlphaFoldDB" id="A0A5P3AJU7"/>
<proteinExistence type="predicted"/>
<accession>A0A5P3AJU7</accession>
<keyword evidence="1" id="KW-0732">Signal</keyword>
<reference evidence="3 4" key="1">
    <citation type="submission" date="2018-08" db="EMBL/GenBank/DDBJ databases">
        <title>Genetic Globetrotter - A new plasmid hitch-hiking vast phylogenetic and geographic distances.</title>
        <authorList>
            <person name="Vollmers J."/>
            <person name="Petersen J."/>
        </authorList>
    </citation>
    <scope>NUCLEOTIDE SEQUENCE [LARGE SCALE GENOMIC DNA]</scope>
    <source>
        <strain evidence="3 4">DSM 26383</strain>
    </source>
</reference>
<protein>
    <submittedName>
        <fullName evidence="3">SnoaL-like domain protein</fullName>
    </submittedName>
</protein>
<evidence type="ECO:0000313" key="3">
    <source>
        <dbReference type="EMBL" id="QEW28628.1"/>
    </source>
</evidence>
<name>A0A5P3AJU7_9RHOB</name>
<dbReference type="InterPro" id="IPR011944">
    <property type="entry name" value="Steroid_delta5-4_isomerase"/>
</dbReference>
<feature type="domain" description="DUF4440" evidence="2">
    <location>
        <begin position="24"/>
        <end position="129"/>
    </location>
</feature>
<sequence length="142" mass="15333" precursor="true">MKHILPALILLLFSLPATAQDNPIVARMQAFQAAFNAGNAEAVAGFYTENAALFPPRSGNVVGRAAITAHYAQAFQAGVGGLQLDILEIRQHGPDTAIEIGETMVEAGAQRIHGRYLHVWAREGATWRLSRDIFNVIGTSPR</sequence>
<dbReference type="SUPFAM" id="SSF54427">
    <property type="entry name" value="NTF2-like"/>
    <property type="match status" value="1"/>
</dbReference>
<feature type="signal peptide" evidence="1">
    <location>
        <begin position="1"/>
        <end position="19"/>
    </location>
</feature>
<dbReference type="KEGG" id="rid:RIdsm_04460"/>
<dbReference type="InterPro" id="IPR027843">
    <property type="entry name" value="DUF4440"/>
</dbReference>
<evidence type="ECO:0000256" key="1">
    <source>
        <dbReference type="SAM" id="SignalP"/>
    </source>
</evidence>
<dbReference type="OrthoDB" id="9814425at2"/>
<dbReference type="InterPro" id="IPR032710">
    <property type="entry name" value="NTF2-like_dom_sf"/>
</dbReference>
<evidence type="ECO:0000313" key="4">
    <source>
        <dbReference type="Proteomes" id="UP000325785"/>
    </source>
</evidence>
<dbReference type="Proteomes" id="UP000325785">
    <property type="component" value="Chromosome"/>
</dbReference>
<dbReference type="RefSeq" id="WP_057820310.1">
    <property type="nucleotide sequence ID" value="NZ_CP031598.1"/>
</dbReference>
<dbReference type="Gene3D" id="3.10.450.50">
    <property type="match status" value="1"/>
</dbReference>
<organism evidence="3 4">
    <name type="scientific">Roseovarius indicus</name>
    <dbReference type="NCBI Taxonomy" id="540747"/>
    <lineage>
        <taxon>Bacteria</taxon>
        <taxon>Pseudomonadati</taxon>
        <taxon>Pseudomonadota</taxon>
        <taxon>Alphaproteobacteria</taxon>
        <taxon>Rhodobacterales</taxon>
        <taxon>Roseobacteraceae</taxon>
        <taxon>Roseovarius</taxon>
    </lineage>
</organism>
<dbReference type="Pfam" id="PF14534">
    <property type="entry name" value="DUF4440"/>
    <property type="match status" value="1"/>
</dbReference>
<dbReference type="EMBL" id="CP031598">
    <property type="protein sequence ID" value="QEW28628.1"/>
    <property type="molecule type" value="Genomic_DNA"/>
</dbReference>
<gene>
    <name evidence="3" type="ORF">RIdsm_04460</name>
</gene>
<evidence type="ECO:0000259" key="2">
    <source>
        <dbReference type="Pfam" id="PF14534"/>
    </source>
</evidence>
<dbReference type="NCBIfam" id="TIGR02246">
    <property type="entry name" value="SgcJ/EcaC family oxidoreductase"/>
    <property type="match status" value="1"/>
</dbReference>